<reference evidence="3" key="1">
    <citation type="journal article" date="2012" name="Nature">
        <title>A physical, genetic and functional sequence assembly of the barley genome.</title>
        <authorList>
            <consortium name="The International Barley Genome Sequencing Consortium"/>
            <person name="Mayer K.F."/>
            <person name="Waugh R."/>
            <person name="Brown J.W."/>
            <person name="Schulman A."/>
            <person name="Langridge P."/>
            <person name="Platzer M."/>
            <person name="Fincher G.B."/>
            <person name="Muehlbauer G.J."/>
            <person name="Sato K."/>
            <person name="Close T.J."/>
            <person name="Wise R.P."/>
            <person name="Stein N."/>
        </authorList>
    </citation>
    <scope>NUCLEOTIDE SEQUENCE [LARGE SCALE GENOMIC DNA]</scope>
    <source>
        <strain evidence="3">cv. Morex</strain>
    </source>
</reference>
<dbReference type="AlphaFoldDB" id="A0A8I7B510"/>
<dbReference type="Gramene" id="HORVU.MOREX.r3.3HG0244070.1">
    <property type="protein sequence ID" value="HORVU.MOREX.r3.3HG0244070.1.CDS1"/>
    <property type="gene ID" value="HORVU.MOREX.r3.3HG0244070"/>
</dbReference>
<reference evidence="2" key="2">
    <citation type="submission" date="2020-10" db="EMBL/GenBank/DDBJ databases">
        <authorList>
            <person name="Scholz U."/>
            <person name="Mascher M."/>
            <person name="Fiebig A."/>
        </authorList>
    </citation>
    <scope>NUCLEOTIDE SEQUENCE [LARGE SCALE GENOMIC DNA]</scope>
    <source>
        <strain evidence="2">cv. Morex</strain>
    </source>
</reference>
<accession>A0A8I7B510</accession>
<protein>
    <submittedName>
        <fullName evidence="2">Uncharacterized protein</fullName>
    </submittedName>
</protein>
<dbReference type="Proteomes" id="UP000011116">
    <property type="component" value="Chromosome 3H"/>
</dbReference>
<dbReference type="EnsemblPlants" id="HORVU.MOREX.r3.3HG0244070.1">
    <property type="protein sequence ID" value="HORVU.MOREX.r3.3HG0244070.1.CDS1"/>
    <property type="gene ID" value="HORVU.MOREX.r3.3HG0244070"/>
</dbReference>
<evidence type="ECO:0000256" key="1">
    <source>
        <dbReference type="SAM" id="MobiDB-lite"/>
    </source>
</evidence>
<reference evidence="2" key="3">
    <citation type="submission" date="2022-01" db="UniProtKB">
        <authorList>
            <consortium name="EnsemblPlants"/>
        </authorList>
    </citation>
    <scope>IDENTIFICATION</scope>
    <source>
        <strain evidence="2">subsp. vulgare</strain>
    </source>
</reference>
<evidence type="ECO:0000313" key="3">
    <source>
        <dbReference type="Proteomes" id="UP000011116"/>
    </source>
</evidence>
<organism evidence="2 3">
    <name type="scientific">Hordeum vulgare subsp. vulgare</name>
    <name type="common">Domesticated barley</name>
    <dbReference type="NCBI Taxonomy" id="112509"/>
    <lineage>
        <taxon>Eukaryota</taxon>
        <taxon>Viridiplantae</taxon>
        <taxon>Streptophyta</taxon>
        <taxon>Embryophyta</taxon>
        <taxon>Tracheophyta</taxon>
        <taxon>Spermatophyta</taxon>
        <taxon>Magnoliopsida</taxon>
        <taxon>Liliopsida</taxon>
        <taxon>Poales</taxon>
        <taxon>Poaceae</taxon>
        <taxon>BOP clade</taxon>
        <taxon>Pooideae</taxon>
        <taxon>Triticodae</taxon>
        <taxon>Triticeae</taxon>
        <taxon>Hordeinae</taxon>
        <taxon>Hordeum</taxon>
    </lineage>
</organism>
<proteinExistence type="predicted"/>
<dbReference type="Gramene" id="HORVU.MOREX.r2.3HG0202570.1">
    <property type="protein sequence ID" value="HORVU.MOREX.r2.3HG0202570.1.CDS.1"/>
    <property type="gene ID" value="HORVU.MOREX.r2.3HG0202570"/>
</dbReference>
<name>A0A8I7B510_HORVV</name>
<evidence type="ECO:0000313" key="2">
    <source>
        <dbReference type="EnsemblPlants" id="HORVU.MOREX.r3.3HG0244070.1.CDS1"/>
    </source>
</evidence>
<keyword evidence="3" id="KW-1185">Reference proteome</keyword>
<sequence>MPDGREWVGRGRTELSFSKFNSTRARLVRSSSKLVFFFLLASLKKKRHSSSTKKARPSLCLPMPRH</sequence>
<feature type="compositionally biased region" description="Basic residues" evidence="1">
    <location>
        <begin position="45"/>
        <end position="56"/>
    </location>
</feature>
<feature type="region of interest" description="Disordered" evidence="1">
    <location>
        <begin position="45"/>
        <end position="66"/>
    </location>
</feature>